<reference evidence="1 2" key="1">
    <citation type="submission" date="2019-06" db="EMBL/GenBank/DDBJ databases">
        <title>Sorghum-associated microbial communities from plants grown in Nebraska, USA.</title>
        <authorList>
            <person name="Schachtman D."/>
        </authorList>
    </citation>
    <scope>NUCLEOTIDE SEQUENCE [LARGE SCALE GENOMIC DNA]</scope>
    <source>
        <strain evidence="1 2">1225</strain>
    </source>
</reference>
<keyword evidence="1" id="KW-0808">Transferase</keyword>
<evidence type="ECO:0000313" key="2">
    <source>
        <dbReference type="Proteomes" id="UP000320653"/>
    </source>
</evidence>
<dbReference type="SUPFAM" id="SSF100950">
    <property type="entry name" value="NagB/RpiA/CoA transferase-like"/>
    <property type="match status" value="1"/>
</dbReference>
<protein>
    <submittedName>
        <fullName evidence="1">Coenzyme A transferase</fullName>
    </submittedName>
</protein>
<dbReference type="Pfam" id="PF01144">
    <property type="entry name" value="CoA_trans"/>
    <property type="match status" value="1"/>
</dbReference>
<dbReference type="AlphaFoldDB" id="A0A561QBN0"/>
<dbReference type="InterPro" id="IPR037171">
    <property type="entry name" value="NagB/RpiA_transferase-like"/>
</dbReference>
<comment type="caution">
    <text evidence="1">The sequence shown here is derived from an EMBL/GenBank/DDBJ whole genome shotgun (WGS) entry which is preliminary data.</text>
</comment>
<organism evidence="1 2">
    <name type="scientific">Neorhizobium alkalisoli</name>
    <dbReference type="NCBI Taxonomy" id="528178"/>
    <lineage>
        <taxon>Bacteria</taxon>
        <taxon>Pseudomonadati</taxon>
        <taxon>Pseudomonadota</taxon>
        <taxon>Alphaproteobacteria</taxon>
        <taxon>Hyphomicrobiales</taxon>
        <taxon>Rhizobiaceae</taxon>
        <taxon>Rhizobium/Agrobacterium group</taxon>
        <taxon>Neorhizobium</taxon>
    </lineage>
</organism>
<dbReference type="GO" id="GO:0008410">
    <property type="term" value="F:CoA-transferase activity"/>
    <property type="evidence" value="ECO:0007669"/>
    <property type="project" value="InterPro"/>
</dbReference>
<keyword evidence="2" id="KW-1185">Reference proteome</keyword>
<gene>
    <name evidence="1" type="ORF">FHW37_11038</name>
</gene>
<accession>A0A561QBN0</accession>
<dbReference type="Proteomes" id="UP000320653">
    <property type="component" value="Unassembled WGS sequence"/>
</dbReference>
<dbReference type="Gene3D" id="3.40.1080.10">
    <property type="entry name" value="Glutaconate Coenzyme A-transferase"/>
    <property type="match status" value="1"/>
</dbReference>
<sequence>MARLILLVIHRELFFLPTFWEAIGAGFQFFLWIGKPVEAHIGETLRCHCRAGFLVCDAGGQRFHDGEKVAALARFEAGAAGLPFALVRLDPGELPQDGVFAIEDIAVQGQGPVTAVRRLEPDVALIHAHAADIHGNVQMDLEAHADFARDLALARASRHVIVSVEQIVSPQAIAKAPRNMVLAATEVDCVVEAPYGAYPLACENRYDTDNHVIGSYAEAMSGTADGFRTWLHHEVRSLDDHAAYLNRLGMRRLQAVTIRRSVYA</sequence>
<evidence type="ECO:0000313" key="1">
    <source>
        <dbReference type="EMBL" id="TWF47742.1"/>
    </source>
</evidence>
<dbReference type="InterPro" id="IPR004165">
    <property type="entry name" value="CoA_trans_fam_I"/>
</dbReference>
<proteinExistence type="predicted"/>
<name>A0A561QBN0_9HYPH</name>
<dbReference type="EMBL" id="VIWP01000010">
    <property type="protein sequence ID" value="TWF47742.1"/>
    <property type="molecule type" value="Genomic_DNA"/>
</dbReference>
<dbReference type="OrthoDB" id="9777193at2"/>